<evidence type="ECO:0000313" key="2">
    <source>
        <dbReference type="Proteomes" id="UP000198553"/>
    </source>
</evidence>
<reference evidence="2" key="1">
    <citation type="submission" date="2016-10" db="EMBL/GenBank/DDBJ databases">
        <authorList>
            <person name="Varghese N."/>
            <person name="Submissions S."/>
        </authorList>
    </citation>
    <scope>NUCLEOTIDE SEQUENCE [LARGE SCALE GENOMIC DNA]</scope>
    <source>
        <strain evidence="2">B48,IBRC-M 10115,DSM 25386,CECT 8001</strain>
    </source>
</reference>
<organism evidence="1 2">
    <name type="scientific">Mesobacillus persicus</name>
    <dbReference type="NCBI Taxonomy" id="930146"/>
    <lineage>
        <taxon>Bacteria</taxon>
        <taxon>Bacillati</taxon>
        <taxon>Bacillota</taxon>
        <taxon>Bacilli</taxon>
        <taxon>Bacillales</taxon>
        <taxon>Bacillaceae</taxon>
        <taxon>Mesobacillus</taxon>
    </lineage>
</organism>
<evidence type="ECO:0000313" key="1">
    <source>
        <dbReference type="EMBL" id="SEN81152.1"/>
    </source>
</evidence>
<keyword evidence="2" id="KW-1185">Reference proteome</keyword>
<dbReference type="EMBL" id="FOBW01000021">
    <property type="protein sequence ID" value="SEN81152.1"/>
    <property type="molecule type" value="Genomic_DNA"/>
</dbReference>
<protein>
    <submittedName>
        <fullName evidence="1">Uncharacterized protein</fullName>
    </submittedName>
</protein>
<name>A0A1H8JKD6_9BACI</name>
<dbReference type="RefSeq" id="WP_090749946.1">
    <property type="nucleotide sequence ID" value="NZ_FOBW01000021.1"/>
</dbReference>
<accession>A0A1H8JKD6</accession>
<sequence length="96" mass="11389">MFTVQFYDRLSFQLFKTKTFETVSEMEDEVNNYGPKGRLFVFFENHSLFEGTFVCSRPFSHNGIDGYQLFFYTNLSDKKYLTSPKKPLTTEEYLGF</sequence>
<gene>
    <name evidence="1" type="ORF">SAMN05192533_12168</name>
</gene>
<dbReference type="AlphaFoldDB" id="A0A1H8JKD6"/>
<dbReference type="Proteomes" id="UP000198553">
    <property type="component" value="Unassembled WGS sequence"/>
</dbReference>
<proteinExistence type="predicted"/>